<evidence type="ECO:0000256" key="10">
    <source>
        <dbReference type="ARBA" id="ARBA00023136"/>
    </source>
</evidence>
<evidence type="ECO:0000313" key="13">
    <source>
        <dbReference type="Proteomes" id="UP000494363"/>
    </source>
</evidence>
<dbReference type="PROSITE" id="PS50893">
    <property type="entry name" value="ABC_TRANSPORTER_2"/>
    <property type="match status" value="2"/>
</dbReference>
<dbReference type="PANTHER" id="PTHR43790:SF9">
    <property type="entry name" value="GALACTOFURANOSE TRANSPORTER ATP-BINDING PROTEIN YTFR"/>
    <property type="match status" value="1"/>
</dbReference>
<gene>
    <name evidence="12" type="primary">rbsA_8</name>
    <name evidence="12" type="ORF">LMG29542_04204</name>
</gene>
<dbReference type="PROSITE" id="PS00211">
    <property type="entry name" value="ABC_TRANSPORTER_1"/>
    <property type="match status" value="1"/>
</dbReference>
<keyword evidence="6" id="KW-0677">Repeat</keyword>
<dbReference type="GO" id="GO:0005886">
    <property type="term" value="C:plasma membrane"/>
    <property type="evidence" value="ECO:0007669"/>
    <property type="project" value="UniProtKB-SubCell"/>
</dbReference>
<evidence type="ECO:0000256" key="1">
    <source>
        <dbReference type="ARBA" id="ARBA00004202"/>
    </source>
</evidence>
<keyword evidence="3" id="KW-1003">Cell membrane</keyword>
<name>A0A6J5E9H6_9BURK</name>
<dbReference type="InterPro" id="IPR017871">
    <property type="entry name" value="ABC_transporter-like_CS"/>
</dbReference>
<evidence type="ECO:0000256" key="8">
    <source>
        <dbReference type="ARBA" id="ARBA00022840"/>
    </source>
</evidence>
<dbReference type="RefSeq" id="WP_175228368.1">
    <property type="nucleotide sequence ID" value="NZ_CADIKH010000019.1"/>
</dbReference>
<keyword evidence="8 12" id="KW-0067">ATP-binding</keyword>
<keyword evidence="10" id="KW-0472">Membrane</keyword>
<reference evidence="12 13" key="1">
    <citation type="submission" date="2020-04" db="EMBL/GenBank/DDBJ databases">
        <authorList>
            <person name="De Canck E."/>
        </authorList>
    </citation>
    <scope>NUCLEOTIDE SEQUENCE [LARGE SCALE GENOMIC DNA]</scope>
    <source>
        <strain evidence="12 13">LMG 29542</strain>
    </source>
</reference>
<dbReference type="Pfam" id="PF00005">
    <property type="entry name" value="ABC_tran"/>
    <property type="match status" value="2"/>
</dbReference>
<evidence type="ECO:0000259" key="11">
    <source>
        <dbReference type="PROSITE" id="PS50893"/>
    </source>
</evidence>
<dbReference type="InterPro" id="IPR003439">
    <property type="entry name" value="ABC_transporter-like_ATP-bd"/>
</dbReference>
<dbReference type="FunFam" id="3.40.50.300:FF:000127">
    <property type="entry name" value="Ribose import ATP-binding protein RbsA"/>
    <property type="match status" value="1"/>
</dbReference>
<dbReference type="EMBL" id="CADIKH010000019">
    <property type="protein sequence ID" value="CAB3761971.1"/>
    <property type="molecule type" value="Genomic_DNA"/>
</dbReference>
<dbReference type="AlphaFoldDB" id="A0A6J5E9H6"/>
<accession>A0A6J5E9H6</accession>
<sequence length="525" mass="56719">MNQREPLLAGAHQPASAQPDVIEAVGITKQFPGVKSLDAVSFGVRGGEIHALVGENGAGKSTLMKVLAGAYTPDEGELRFDGQPVEWKSPAQAKARGIHIIYQELVLFPQSSVAQNIFAGMEPRTRLGFIDHRAMTERAATLLRELGVQLDPRERVGTLSVANQQMVEIAKAMASEIRVLILDEPTAVIAGKEVQLLFQRLRVLRERGVAIIYISHRLDEIFALCDRVTVMKDGCKIATQRVAETSHDELVRMMVGREMKDIYPPKAHLDTDIKVLMQVEGLHVGNRVADASLCVRAGEIVGLAGMVGSGRTELASGIFGALPARGTVEVRGARHARMTPATAIRLGLGFVTEDRKSEGLLMYLNVAQNVTASTLRSVSRVGLLRANDERAAGAAAIREYSIAGAWPTGSVATLSGGNQQKVLISRWVRVCTSVLILDEPTRGVDIGAKAEIYRLMRQLTERGLGILMISSELQEVIGMSDRVLVMREGRIAGELSGEQLTEHDIMALATGSRSTHTGGAHAFAH</sequence>
<evidence type="ECO:0000256" key="5">
    <source>
        <dbReference type="ARBA" id="ARBA00022597"/>
    </source>
</evidence>
<dbReference type="GO" id="GO:0016887">
    <property type="term" value="F:ATP hydrolysis activity"/>
    <property type="evidence" value="ECO:0007669"/>
    <property type="project" value="InterPro"/>
</dbReference>
<evidence type="ECO:0000313" key="12">
    <source>
        <dbReference type="EMBL" id="CAB3761971.1"/>
    </source>
</evidence>
<keyword evidence="13" id="KW-1185">Reference proteome</keyword>
<keyword evidence="7" id="KW-0547">Nucleotide-binding</keyword>
<evidence type="ECO:0000256" key="6">
    <source>
        <dbReference type="ARBA" id="ARBA00022737"/>
    </source>
</evidence>
<dbReference type="GO" id="GO:0005524">
    <property type="term" value="F:ATP binding"/>
    <property type="evidence" value="ECO:0007669"/>
    <property type="project" value="UniProtKB-KW"/>
</dbReference>
<dbReference type="InterPro" id="IPR003593">
    <property type="entry name" value="AAA+_ATPase"/>
</dbReference>
<protein>
    <submittedName>
        <fullName evidence="12">Ribose import ATP-binding protein RbsA</fullName>
    </submittedName>
</protein>
<dbReference type="CDD" id="cd03215">
    <property type="entry name" value="ABC_Carb_Monos_II"/>
    <property type="match status" value="1"/>
</dbReference>
<evidence type="ECO:0000256" key="3">
    <source>
        <dbReference type="ARBA" id="ARBA00022475"/>
    </source>
</evidence>
<keyword evidence="2" id="KW-0813">Transport</keyword>
<dbReference type="Proteomes" id="UP000494363">
    <property type="component" value="Unassembled WGS sequence"/>
</dbReference>
<dbReference type="InterPro" id="IPR050107">
    <property type="entry name" value="ABC_carbohydrate_import_ATPase"/>
</dbReference>
<feature type="domain" description="ABC transporter" evidence="11">
    <location>
        <begin position="267"/>
        <end position="513"/>
    </location>
</feature>
<organism evidence="12 13">
    <name type="scientific">Paraburkholderia humisilvae</name>
    <dbReference type="NCBI Taxonomy" id="627669"/>
    <lineage>
        <taxon>Bacteria</taxon>
        <taxon>Pseudomonadati</taxon>
        <taxon>Pseudomonadota</taxon>
        <taxon>Betaproteobacteria</taxon>
        <taxon>Burkholderiales</taxon>
        <taxon>Burkholderiaceae</taxon>
        <taxon>Paraburkholderia</taxon>
    </lineage>
</organism>
<evidence type="ECO:0000256" key="4">
    <source>
        <dbReference type="ARBA" id="ARBA00022519"/>
    </source>
</evidence>
<dbReference type="PANTHER" id="PTHR43790">
    <property type="entry name" value="CARBOHYDRATE TRANSPORT ATP-BINDING PROTEIN MG119-RELATED"/>
    <property type="match status" value="1"/>
</dbReference>
<keyword evidence="4" id="KW-0997">Cell inner membrane</keyword>
<keyword evidence="9" id="KW-1278">Translocase</keyword>
<evidence type="ECO:0000256" key="2">
    <source>
        <dbReference type="ARBA" id="ARBA00022448"/>
    </source>
</evidence>
<dbReference type="CDD" id="cd03216">
    <property type="entry name" value="ABC_Carb_Monos_I"/>
    <property type="match status" value="1"/>
</dbReference>
<dbReference type="SMART" id="SM00382">
    <property type="entry name" value="AAA"/>
    <property type="match status" value="2"/>
</dbReference>
<comment type="subcellular location">
    <subcellularLocation>
        <location evidence="1">Cell membrane</location>
        <topology evidence="1">Peripheral membrane protein</topology>
    </subcellularLocation>
</comment>
<keyword evidence="5" id="KW-0762">Sugar transport</keyword>
<dbReference type="InterPro" id="IPR027417">
    <property type="entry name" value="P-loop_NTPase"/>
</dbReference>
<feature type="domain" description="ABC transporter" evidence="11">
    <location>
        <begin position="22"/>
        <end position="258"/>
    </location>
</feature>
<evidence type="ECO:0000256" key="7">
    <source>
        <dbReference type="ARBA" id="ARBA00022741"/>
    </source>
</evidence>
<proteinExistence type="predicted"/>
<evidence type="ECO:0000256" key="9">
    <source>
        <dbReference type="ARBA" id="ARBA00022967"/>
    </source>
</evidence>
<dbReference type="Gene3D" id="3.40.50.300">
    <property type="entry name" value="P-loop containing nucleotide triphosphate hydrolases"/>
    <property type="match status" value="2"/>
</dbReference>
<dbReference type="SUPFAM" id="SSF52540">
    <property type="entry name" value="P-loop containing nucleoside triphosphate hydrolases"/>
    <property type="match status" value="2"/>
</dbReference>